<evidence type="ECO:0000256" key="4">
    <source>
        <dbReference type="PROSITE-ProRule" id="PRU00339"/>
    </source>
</evidence>
<dbReference type="InterPro" id="IPR019734">
    <property type="entry name" value="TPR_rpt"/>
</dbReference>
<name>A0A3E1KS20_9XANT</name>
<dbReference type="InterPro" id="IPR011990">
    <property type="entry name" value="TPR-like_helical_dom_sf"/>
</dbReference>
<dbReference type="GO" id="GO:0017004">
    <property type="term" value="P:cytochrome complex assembly"/>
    <property type="evidence" value="ECO:0007669"/>
    <property type="project" value="UniProtKB-KW"/>
</dbReference>
<dbReference type="SUPFAM" id="SSF48452">
    <property type="entry name" value="TPR-like"/>
    <property type="match status" value="1"/>
</dbReference>
<dbReference type="PANTHER" id="PTHR47870:SF1">
    <property type="entry name" value="CYTOCHROME C-TYPE BIOGENESIS PROTEIN CCMH"/>
    <property type="match status" value="1"/>
</dbReference>
<evidence type="ECO:0000256" key="5">
    <source>
        <dbReference type="SAM" id="Phobius"/>
    </source>
</evidence>
<feature type="domain" description="Cytochrome c-type biogenesis protein H Ig-like" evidence="6">
    <location>
        <begin position="233"/>
        <end position="340"/>
    </location>
</feature>
<feature type="repeat" description="TPR" evidence="4">
    <location>
        <begin position="88"/>
        <end position="121"/>
    </location>
</feature>
<dbReference type="OrthoDB" id="9776053at2"/>
<dbReference type="Pfam" id="PF23914">
    <property type="entry name" value="TPR_CcmH_CycH"/>
    <property type="match status" value="1"/>
</dbReference>
<evidence type="ECO:0000256" key="1">
    <source>
        <dbReference type="ARBA" id="ARBA00022737"/>
    </source>
</evidence>
<feature type="transmembrane region" description="Helical" evidence="5">
    <location>
        <begin position="32"/>
        <end position="51"/>
    </location>
</feature>
<evidence type="ECO:0000256" key="3">
    <source>
        <dbReference type="ARBA" id="ARBA00022803"/>
    </source>
</evidence>
<gene>
    <name evidence="8" type="ORF">DZD52_02325</name>
</gene>
<proteinExistence type="predicted"/>
<dbReference type="EMBL" id="QUZM01000003">
    <property type="protein sequence ID" value="RFF42258.1"/>
    <property type="molecule type" value="Genomic_DNA"/>
</dbReference>
<dbReference type="AlphaFoldDB" id="A0A3E1KS20"/>
<organism evidence="8 9">
    <name type="scientific">Xanthomonas nasturtii</name>
    <dbReference type="NCBI Taxonomy" id="1843581"/>
    <lineage>
        <taxon>Bacteria</taxon>
        <taxon>Pseudomonadati</taxon>
        <taxon>Pseudomonadota</taxon>
        <taxon>Gammaproteobacteria</taxon>
        <taxon>Lysobacterales</taxon>
        <taxon>Lysobacteraceae</taxon>
        <taxon>Xanthomonas</taxon>
    </lineage>
</organism>
<keyword evidence="3 4" id="KW-0802">TPR repeat</keyword>
<keyword evidence="5" id="KW-0812">Transmembrane</keyword>
<keyword evidence="5" id="KW-0472">Membrane</keyword>
<evidence type="ECO:0000313" key="9">
    <source>
        <dbReference type="Proteomes" id="UP000259570"/>
    </source>
</evidence>
<dbReference type="Pfam" id="PF23892">
    <property type="entry name" value="Ig_CycH"/>
    <property type="match status" value="1"/>
</dbReference>
<evidence type="ECO:0000259" key="6">
    <source>
        <dbReference type="Pfam" id="PF23892"/>
    </source>
</evidence>
<protein>
    <submittedName>
        <fullName evidence="8">Tetratricopeptide repeat protein</fullName>
    </submittedName>
</protein>
<evidence type="ECO:0000313" key="8">
    <source>
        <dbReference type="EMBL" id="RFF42258.1"/>
    </source>
</evidence>
<keyword evidence="1" id="KW-0677">Repeat</keyword>
<evidence type="ECO:0000256" key="2">
    <source>
        <dbReference type="ARBA" id="ARBA00022748"/>
    </source>
</evidence>
<dbReference type="PANTHER" id="PTHR47870">
    <property type="entry name" value="CYTOCHROME C-TYPE BIOGENESIS PROTEIN CCMH"/>
    <property type="match status" value="1"/>
</dbReference>
<keyword evidence="2" id="KW-0201">Cytochrome c-type biogenesis</keyword>
<keyword evidence="5" id="KW-1133">Transmembrane helix</keyword>
<dbReference type="Proteomes" id="UP000259570">
    <property type="component" value="Unassembled WGS sequence"/>
</dbReference>
<dbReference type="InterPro" id="IPR051263">
    <property type="entry name" value="C-type_cytochrome_biogenesis"/>
</dbReference>
<feature type="domain" description="Cytochrome c-type biogenesis protein H TPR" evidence="7">
    <location>
        <begin position="59"/>
        <end position="193"/>
    </location>
</feature>
<evidence type="ECO:0000259" key="7">
    <source>
        <dbReference type="Pfam" id="PF23914"/>
    </source>
</evidence>
<comment type="caution">
    <text evidence="8">The sequence shown here is derived from an EMBL/GenBank/DDBJ whole genome shotgun (WGS) entry which is preliminary data.</text>
</comment>
<accession>A0A3E1KS20</accession>
<dbReference type="InterPro" id="IPR056413">
    <property type="entry name" value="TPR_CcmH_CycH"/>
</dbReference>
<dbReference type="PROSITE" id="PS50005">
    <property type="entry name" value="TPR"/>
    <property type="match status" value="1"/>
</dbReference>
<feature type="transmembrane region" description="Helical" evidence="5">
    <location>
        <begin position="6"/>
        <end position="25"/>
    </location>
</feature>
<sequence>MVMAGFVIALIVVALLAFGVVLRPLWREARGLAASVAVLLLAASGALYWLVGTPGAIEQPTNRPATPRSLDEAIVQLRAALASNPEQAEGWVLLGRSLSSQQKFAEARDAFARAVALRPDEPDVLVAAAQARMLADDSGRPDPQAMRLLEHALVVQPDHQRARWFLGVVQRQAGQPAQASATWEPLLSVVDSDTRPGLLEQINAARQEAKLAPIQAPVASAADAANAASAKRIQVRVTLDAEFAKRAGLPGDTSVFVIARAAHTPMPVAVEKHTLSELPLTITLDDGDSPMPTRTLSSLDKVQVLARLSRSGNAMRQADDVESMPAVVELPAGAPVELVIGR</sequence>
<dbReference type="Gene3D" id="1.25.40.10">
    <property type="entry name" value="Tetratricopeptide repeat domain"/>
    <property type="match status" value="1"/>
</dbReference>
<dbReference type="InterPro" id="IPR056412">
    <property type="entry name" value="Ig_CycH"/>
</dbReference>
<dbReference type="STRING" id="1843581.A7D16_02795"/>
<reference evidence="8 9" key="1">
    <citation type="submission" date="2018-08" db="EMBL/GenBank/DDBJ databases">
        <title>Genome sequencing of X. nasturtii WHRI 8984.</title>
        <authorList>
            <person name="Studholme D.J."/>
            <person name="Mchugh J."/>
            <person name="Vicente J."/>
        </authorList>
    </citation>
    <scope>NUCLEOTIDE SEQUENCE [LARGE SCALE GENOMIC DNA]</scope>
    <source>
        <strain evidence="8 9">WHRI 8984</strain>
    </source>
</reference>